<keyword evidence="2" id="KW-0963">Cytoplasm</keyword>
<dbReference type="PIRSF" id="PIRSF004555">
    <property type="entry name" value="UCP004555"/>
    <property type="match status" value="1"/>
</dbReference>
<dbReference type="AlphaFoldDB" id="A0AA49JTC0"/>
<proteinExistence type="inferred from homology"/>
<accession>A0AA49JTC0</accession>
<keyword evidence="1 2" id="KW-0238">DNA-binding</keyword>
<dbReference type="Gene3D" id="3.30.1310.10">
    <property type="entry name" value="Nucleoid-associated protein YbaB-like domain"/>
    <property type="match status" value="1"/>
</dbReference>
<dbReference type="EMBL" id="CP130613">
    <property type="protein sequence ID" value="WKW14544.1"/>
    <property type="molecule type" value="Genomic_DNA"/>
</dbReference>
<evidence type="ECO:0000313" key="3">
    <source>
        <dbReference type="EMBL" id="WKW11634.1"/>
    </source>
</evidence>
<dbReference type="InterPro" id="IPR004401">
    <property type="entry name" value="YbaB/EbfC"/>
</dbReference>
<dbReference type="NCBIfam" id="TIGR00103">
    <property type="entry name" value="DNA_YbaB_EbfC"/>
    <property type="match status" value="1"/>
</dbReference>
<accession>A0AA49JYS8</accession>
<evidence type="ECO:0000313" key="4">
    <source>
        <dbReference type="EMBL" id="WKW14544.1"/>
    </source>
</evidence>
<organism evidence="3">
    <name type="scientific">Pseudogemmatithrix spongiicola</name>
    <dbReference type="NCBI Taxonomy" id="3062599"/>
    <lineage>
        <taxon>Bacteria</taxon>
        <taxon>Pseudomonadati</taxon>
        <taxon>Gemmatimonadota</taxon>
        <taxon>Gemmatimonadia</taxon>
        <taxon>Gemmatimonadales</taxon>
        <taxon>Gemmatimonadaceae</taxon>
        <taxon>Pseudogemmatithrix</taxon>
    </lineage>
</organism>
<dbReference type="HAMAP" id="MF_00274">
    <property type="entry name" value="DNA_YbaB_EbfC"/>
    <property type="match status" value="1"/>
</dbReference>
<dbReference type="RefSeq" id="WP_367887332.1">
    <property type="nucleotide sequence ID" value="NZ_CP130612.1"/>
</dbReference>
<comment type="function">
    <text evidence="2">Binds to DNA and alters its conformation. May be involved in regulation of gene expression, nucleoid organization and DNA protection.</text>
</comment>
<evidence type="ECO:0000256" key="2">
    <source>
        <dbReference type="HAMAP-Rule" id="MF_00274"/>
    </source>
</evidence>
<dbReference type="Pfam" id="PF02575">
    <property type="entry name" value="YbaB_DNA_bd"/>
    <property type="match status" value="1"/>
</dbReference>
<gene>
    <name evidence="3" type="ORF">Strain138_000891</name>
    <name evidence="4" type="ORF">Strain318_000891</name>
</gene>
<comment type="subcellular location">
    <subcellularLocation>
        <location evidence="2">Cytoplasm</location>
        <location evidence="2">Nucleoid</location>
    </subcellularLocation>
</comment>
<evidence type="ECO:0000256" key="1">
    <source>
        <dbReference type="ARBA" id="ARBA00023125"/>
    </source>
</evidence>
<keyword evidence="5" id="KW-1185">Reference proteome</keyword>
<dbReference type="KEGG" id="pspc:Strain318_000891"/>
<reference evidence="3" key="1">
    <citation type="submission" date="2023-07" db="EMBL/GenBank/DDBJ databases">
        <authorList>
            <person name="Haufschild T."/>
            <person name="Kallscheuer N."/>
            <person name="Hammer J."/>
            <person name="Kohn T."/>
            <person name="Kabuu M."/>
            <person name="Jogler M."/>
            <person name="Wohfarth N."/>
            <person name="Heuer A."/>
            <person name="Rohde M."/>
            <person name="van Teeseling M.C.F."/>
            <person name="Jogler C."/>
        </authorList>
    </citation>
    <scope>NUCLEOTIDE SEQUENCE</scope>
    <source>
        <strain evidence="3">Strain 138</strain>
        <strain evidence="4">Strain 318</strain>
    </source>
</reference>
<dbReference type="InterPro" id="IPR036894">
    <property type="entry name" value="YbaB-like_sf"/>
</dbReference>
<dbReference type="PANTHER" id="PTHR33449:SF1">
    <property type="entry name" value="NUCLEOID-ASSOCIATED PROTEIN YBAB"/>
    <property type="match status" value="1"/>
</dbReference>
<name>A0AA49JTC0_9BACT</name>
<dbReference type="SUPFAM" id="SSF82607">
    <property type="entry name" value="YbaB-like"/>
    <property type="match status" value="1"/>
</dbReference>
<dbReference type="GO" id="GO:0005829">
    <property type="term" value="C:cytosol"/>
    <property type="evidence" value="ECO:0007669"/>
    <property type="project" value="TreeGrafter"/>
</dbReference>
<dbReference type="EMBL" id="CP130612">
    <property type="protein sequence ID" value="WKW11634.1"/>
    <property type="molecule type" value="Genomic_DNA"/>
</dbReference>
<dbReference type="GO" id="GO:0043590">
    <property type="term" value="C:bacterial nucleoid"/>
    <property type="evidence" value="ECO:0007669"/>
    <property type="project" value="UniProtKB-UniRule"/>
</dbReference>
<comment type="similarity">
    <text evidence="2">Belongs to the YbaB/EbfC family.</text>
</comment>
<comment type="subunit">
    <text evidence="2">Homodimer.</text>
</comment>
<evidence type="ECO:0000313" key="5">
    <source>
        <dbReference type="Proteomes" id="UP001229955"/>
    </source>
</evidence>
<protein>
    <recommendedName>
        <fullName evidence="2">Nucleoid-associated protein Strain138_000891</fullName>
    </recommendedName>
</protein>
<dbReference type="GO" id="GO:0003677">
    <property type="term" value="F:DNA binding"/>
    <property type="evidence" value="ECO:0007669"/>
    <property type="project" value="UniProtKB-UniRule"/>
</dbReference>
<sequence>MTDFMKMLQQAQQMTGKLQEVQDKLAKATVTGSAGGGMVKVEADGKGMVKRVSIDPSVVNPADVEMLEDLLAVALQEAQRKARELGEEEMKAVAGGLGLPGLGGLPFKLPF</sequence>
<dbReference type="PANTHER" id="PTHR33449">
    <property type="entry name" value="NUCLEOID-ASSOCIATED PROTEIN YBAB"/>
    <property type="match status" value="1"/>
</dbReference>
<dbReference type="Proteomes" id="UP001229955">
    <property type="component" value="Chromosome"/>
</dbReference>